<dbReference type="RefSeq" id="XP_040759412.1">
    <property type="nucleotide sequence ID" value="XM_040909933.1"/>
</dbReference>
<accession>A0A165BUF9</accession>
<name>A0A165BUF9_9APHY</name>
<evidence type="ECO:0000313" key="1">
    <source>
        <dbReference type="EMBL" id="KZT01672.1"/>
    </source>
</evidence>
<dbReference type="EMBL" id="KV427661">
    <property type="protein sequence ID" value="KZT01672.1"/>
    <property type="molecule type" value="Genomic_DNA"/>
</dbReference>
<dbReference type="GeneID" id="63826962"/>
<reference evidence="1 2" key="1">
    <citation type="journal article" date="2016" name="Mol. Biol. Evol.">
        <title>Comparative Genomics of Early-Diverging Mushroom-Forming Fungi Provides Insights into the Origins of Lignocellulose Decay Capabilities.</title>
        <authorList>
            <person name="Nagy L.G."/>
            <person name="Riley R."/>
            <person name="Tritt A."/>
            <person name="Adam C."/>
            <person name="Daum C."/>
            <person name="Floudas D."/>
            <person name="Sun H."/>
            <person name="Yadav J.S."/>
            <person name="Pangilinan J."/>
            <person name="Larsson K.H."/>
            <person name="Matsuura K."/>
            <person name="Barry K."/>
            <person name="Labutti K."/>
            <person name="Kuo R."/>
            <person name="Ohm R.A."/>
            <person name="Bhattacharya S.S."/>
            <person name="Shirouzu T."/>
            <person name="Yoshinaga Y."/>
            <person name="Martin F.M."/>
            <person name="Grigoriev I.V."/>
            <person name="Hibbett D.S."/>
        </authorList>
    </citation>
    <scope>NUCLEOTIDE SEQUENCE [LARGE SCALE GENOMIC DNA]</scope>
    <source>
        <strain evidence="1 2">93-53</strain>
    </source>
</reference>
<proteinExistence type="predicted"/>
<evidence type="ECO:0000313" key="2">
    <source>
        <dbReference type="Proteomes" id="UP000076871"/>
    </source>
</evidence>
<dbReference type="AlphaFoldDB" id="A0A165BUF9"/>
<dbReference type="Proteomes" id="UP000076871">
    <property type="component" value="Unassembled WGS sequence"/>
</dbReference>
<protein>
    <submittedName>
        <fullName evidence="1">Uncharacterized protein</fullName>
    </submittedName>
</protein>
<keyword evidence="2" id="KW-1185">Reference proteome</keyword>
<organism evidence="1 2">
    <name type="scientific">Laetiporus sulphureus 93-53</name>
    <dbReference type="NCBI Taxonomy" id="1314785"/>
    <lineage>
        <taxon>Eukaryota</taxon>
        <taxon>Fungi</taxon>
        <taxon>Dikarya</taxon>
        <taxon>Basidiomycota</taxon>
        <taxon>Agaricomycotina</taxon>
        <taxon>Agaricomycetes</taxon>
        <taxon>Polyporales</taxon>
        <taxon>Laetiporus</taxon>
    </lineage>
</organism>
<dbReference type="InParanoid" id="A0A165BUF9"/>
<gene>
    <name evidence="1" type="ORF">LAESUDRAFT_730943</name>
</gene>
<sequence length="136" mass="14991">MQGRSASLVSASDLGQSFTTQLNWAGLRCASARGMATTTSEGRSDDDLQKVRPCGSLRDMEFARVKYTTSGRVRFKGAYSDSHGDSRARMHVHFQINVRLARSTVVSLEKITVVICDNRFAHVSDVHKDIGAARAW</sequence>